<dbReference type="VEuPathDB" id="PlasmoDB:POWCR01_120050400"/>
<dbReference type="Pfam" id="PF21516">
    <property type="entry name" value="YqeH-like_C"/>
    <property type="match status" value="1"/>
</dbReference>
<evidence type="ECO:0000313" key="6">
    <source>
        <dbReference type="Proteomes" id="UP000242942"/>
    </source>
</evidence>
<dbReference type="Pfam" id="PF01926">
    <property type="entry name" value="MMR_HSR1"/>
    <property type="match status" value="1"/>
</dbReference>
<dbReference type="OrthoDB" id="1696305at2759"/>
<keyword evidence="2" id="KW-0812">Transmembrane</keyword>
<keyword evidence="2" id="KW-1133">Transmembrane helix</keyword>
<dbReference type="EMBL" id="LT594593">
    <property type="protein sequence ID" value="SCP05691.1"/>
    <property type="molecule type" value="Genomic_DNA"/>
</dbReference>
<feature type="domain" description="NOA1/YqeH-like C-terminal" evidence="4">
    <location>
        <begin position="679"/>
        <end position="775"/>
    </location>
</feature>
<evidence type="ECO:0000313" key="5">
    <source>
        <dbReference type="EMBL" id="SCP05691.1"/>
    </source>
</evidence>
<dbReference type="GO" id="GO:0005739">
    <property type="term" value="C:mitochondrion"/>
    <property type="evidence" value="ECO:0007669"/>
    <property type="project" value="TreeGrafter"/>
</dbReference>
<dbReference type="InterPro" id="IPR048422">
    <property type="entry name" value="NOA1/YqeH-like_C"/>
</dbReference>
<dbReference type="AlphaFoldDB" id="A0A1D3TL91"/>
<feature type="compositionally biased region" description="Basic and acidic residues" evidence="1">
    <location>
        <begin position="324"/>
        <end position="399"/>
    </location>
</feature>
<reference evidence="5 6" key="1">
    <citation type="submission" date="2016-06" db="EMBL/GenBank/DDBJ databases">
        <authorList>
            <consortium name="Pathogen Informatics"/>
        </authorList>
    </citation>
    <scope>NUCLEOTIDE SEQUENCE [LARGE SCALE GENOMIC DNA]</scope>
    <source>
        <strain evidence="5">PocGH01</strain>
    </source>
</reference>
<dbReference type="InterPro" id="IPR027417">
    <property type="entry name" value="P-loop_NTPase"/>
</dbReference>
<dbReference type="GO" id="GO:0005525">
    <property type="term" value="F:GTP binding"/>
    <property type="evidence" value="ECO:0007669"/>
    <property type="project" value="InterPro"/>
</dbReference>
<dbReference type="VEuPathDB" id="PlasmoDB:PocGH01_12055700"/>
<feature type="region of interest" description="Disordered" evidence="1">
    <location>
        <begin position="189"/>
        <end position="232"/>
    </location>
</feature>
<name>A0A1D3TL91_PLAOA</name>
<protein>
    <submittedName>
        <fullName evidence="5">GTP-binding protein, putative</fullName>
    </submittedName>
</protein>
<dbReference type="Proteomes" id="UP000242942">
    <property type="component" value="Chromosome 12"/>
</dbReference>
<feature type="compositionally biased region" description="Low complexity" evidence="1">
    <location>
        <begin position="308"/>
        <end position="317"/>
    </location>
</feature>
<dbReference type="InterPro" id="IPR006073">
    <property type="entry name" value="GTP-bd"/>
</dbReference>
<evidence type="ECO:0000256" key="2">
    <source>
        <dbReference type="SAM" id="Phobius"/>
    </source>
</evidence>
<dbReference type="PANTHER" id="PTHR46434:SF1">
    <property type="entry name" value="GENETIC INTERACTOR OF PROHIBITINS 3, MITOCHONDRIAL"/>
    <property type="match status" value="1"/>
</dbReference>
<feature type="domain" description="G" evidence="3">
    <location>
        <begin position="556"/>
        <end position="625"/>
    </location>
</feature>
<sequence>MWRVCCRHLFTRVKYQKVVFPLQRIDKQRKFSSTSSNNFQIEQDYFYINPFRRLTCIGCGEFLQTKNEKQSGFVPFDIYEKYTNGRLKFYTKVKGEEVSSIPDGVNVDVSNFSSYRMKTKVILCKRCYRLQHYKCSDTKCEVDLHRIENIIRCRTQLQEEVRRREKRGEIRGDIRGEIRGEICGKDNASPFSGELRDKDSASTNSCHPVGDCTEGESAETGRNPRDRGDKVHVRKGCVRGIPFIERKRHKVKSGSCKGGKEIKQDEREYVQGKEGSMLCSGKIESKNEKKNGSSDDVEVGRNNHIIQEGVSVEGITEGSEEGSGDVREKRSIDGNEDRIMGKDTPSEERKDTPSEERKDTPLEERKDTPSEERKDTPSEERKETQSREEKEDEYYYKGESYPIDRRSVNVNEKKDILRRRNDGKKMDVEKMEVSTARYVEGDRNNIMNSLVKKMKRKSLVLHLIDITNIENTILPELYIGCKNKDINIIWLVNKVDCLPKSTNLEIVKIWFRNMVRQIKNSHINDLIFISALKYFNYNMLEERLKHYVDLEKGIDIYIVGCVNVGKSSFVNSFLKYINYRHIGDIYSKRKKGGVTVSNIPYTTLNFNVFKLKKNINIIDTIGIPGKYQFSSILYKDIDLNSICFNKRIQPFTYKVKESYSVILGGLCYINLIYGNFALLTFYISNKVTIHMCSSEKVTSLLERKKCSFLYPPHIHNDFDLLKPFVKHTVKVYGKDFESIDDIVISDLCWFSITGRGIKIFEIFAPKNIKIYRRPSMINDAIKHTQIDVFKYKSFRGRTPKILRKKKKLLQELDRLHPTRRNDARNATIRGEQTQLLHLSERSDSSTISPLIADREDIEHIVHCL</sequence>
<accession>A0A1D3TL91</accession>
<evidence type="ECO:0000259" key="3">
    <source>
        <dbReference type="Pfam" id="PF01926"/>
    </source>
</evidence>
<feature type="compositionally biased region" description="Basic and acidic residues" evidence="1">
    <location>
        <begin position="283"/>
        <end position="301"/>
    </location>
</feature>
<feature type="transmembrane region" description="Helical" evidence="2">
    <location>
        <begin position="659"/>
        <end position="683"/>
    </location>
</feature>
<feature type="compositionally biased region" description="Basic and acidic residues" evidence="1">
    <location>
        <begin position="222"/>
        <end position="231"/>
    </location>
</feature>
<keyword evidence="2" id="KW-0472">Membrane</keyword>
<keyword evidence="6" id="KW-1185">Reference proteome</keyword>
<evidence type="ECO:0000256" key="1">
    <source>
        <dbReference type="SAM" id="MobiDB-lite"/>
    </source>
</evidence>
<proteinExistence type="predicted"/>
<feature type="region of interest" description="Disordered" evidence="1">
    <location>
        <begin position="280"/>
        <end position="399"/>
    </location>
</feature>
<gene>
    <name evidence="5" type="primary">PocGH01_12055700</name>
    <name evidence="5" type="ORF">POCGH01_12055700</name>
</gene>
<dbReference type="Gene3D" id="3.40.50.300">
    <property type="entry name" value="P-loop containing nucleotide triphosphate hydrolases"/>
    <property type="match status" value="1"/>
</dbReference>
<dbReference type="SUPFAM" id="SSF52540">
    <property type="entry name" value="P-loop containing nucleoside triphosphate hydrolases"/>
    <property type="match status" value="1"/>
</dbReference>
<organism evidence="5 6">
    <name type="scientific">Plasmodium ovale</name>
    <name type="common">malaria parasite P. ovale</name>
    <dbReference type="NCBI Taxonomy" id="36330"/>
    <lineage>
        <taxon>Eukaryota</taxon>
        <taxon>Sar</taxon>
        <taxon>Alveolata</taxon>
        <taxon>Apicomplexa</taxon>
        <taxon>Aconoidasida</taxon>
        <taxon>Haemosporida</taxon>
        <taxon>Plasmodiidae</taxon>
        <taxon>Plasmodium</taxon>
        <taxon>Plasmodium (Plasmodium)</taxon>
    </lineage>
</organism>
<dbReference type="InterPro" id="IPR050896">
    <property type="entry name" value="Mito_lipid_metab_GTPase"/>
</dbReference>
<dbReference type="PANTHER" id="PTHR46434">
    <property type="entry name" value="GENETIC INTERACTOR OF PROHIBITINS 3, MITOCHONDRIAL"/>
    <property type="match status" value="1"/>
</dbReference>
<evidence type="ECO:0000259" key="4">
    <source>
        <dbReference type="Pfam" id="PF21516"/>
    </source>
</evidence>